<reference evidence="2 3" key="1">
    <citation type="submission" date="2020-06" db="EMBL/GenBank/DDBJ databases">
        <title>Complete Genome Sequence of Clostridium muelleri sp. nov. P21T, an Acid-Alcohol Producing Acetogen Isolated from Old Hay.</title>
        <authorList>
            <person name="Duncan K.E."/>
            <person name="Tanner R.S."/>
        </authorList>
    </citation>
    <scope>NUCLEOTIDE SEQUENCE [LARGE SCALE GENOMIC DNA]</scope>
    <source>
        <strain evidence="2 3">P21</strain>
    </source>
</reference>
<keyword evidence="1" id="KW-0175">Coiled coil</keyword>
<accession>A0A7Y0EDA0</accession>
<evidence type="ECO:0000256" key="1">
    <source>
        <dbReference type="SAM" id="Coils"/>
    </source>
</evidence>
<dbReference type="Proteomes" id="UP000537131">
    <property type="component" value="Unassembled WGS sequence"/>
</dbReference>
<protein>
    <submittedName>
        <fullName evidence="2">Uncharacterized protein</fullName>
    </submittedName>
</protein>
<feature type="coiled-coil region" evidence="1">
    <location>
        <begin position="4"/>
        <end position="34"/>
    </location>
</feature>
<dbReference type="RefSeq" id="WP_169295967.1">
    <property type="nucleotide sequence ID" value="NZ_JABBNI010000004.1"/>
</dbReference>
<comment type="caution">
    <text evidence="2">The sequence shown here is derived from an EMBL/GenBank/DDBJ whole genome shotgun (WGS) entry which is preliminary data.</text>
</comment>
<evidence type="ECO:0000313" key="2">
    <source>
        <dbReference type="EMBL" id="NMM61361.1"/>
    </source>
</evidence>
<name>A0A7Y0EDA0_9CLOT</name>
<proteinExistence type="predicted"/>
<organism evidence="2 3">
    <name type="scientific">Clostridium muellerianum</name>
    <dbReference type="NCBI Taxonomy" id="2716538"/>
    <lineage>
        <taxon>Bacteria</taxon>
        <taxon>Bacillati</taxon>
        <taxon>Bacillota</taxon>
        <taxon>Clostridia</taxon>
        <taxon>Eubacteriales</taxon>
        <taxon>Clostridiaceae</taxon>
        <taxon>Clostridium</taxon>
    </lineage>
</organism>
<evidence type="ECO:0000313" key="3">
    <source>
        <dbReference type="Proteomes" id="UP000537131"/>
    </source>
</evidence>
<gene>
    <name evidence="2" type="ORF">HBE96_01330</name>
</gene>
<dbReference type="EMBL" id="JABBNI010000004">
    <property type="protein sequence ID" value="NMM61361.1"/>
    <property type="molecule type" value="Genomic_DNA"/>
</dbReference>
<dbReference type="AlphaFoldDB" id="A0A7Y0EDA0"/>
<keyword evidence="3" id="KW-1185">Reference proteome</keyword>
<sequence>MNSNINTKKKIEELTAYIEKLKEEIKRYEMLENSDMVHKNKRNIRNSKNSIKKNKVMVGKCTVGLSEAELRKILND</sequence>